<dbReference type="InterPro" id="IPR009288">
    <property type="entry name" value="AIG2-like_dom"/>
</dbReference>
<dbReference type="FunCoup" id="A0A1M6IG38">
    <property type="interactions" value="1"/>
</dbReference>
<reference evidence="5 6" key="1">
    <citation type="submission" date="2016-11" db="EMBL/GenBank/DDBJ databases">
        <authorList>
            <person name="Jaros S."/>
            <person name="Januszkiewicz K."/>
            <person name="Wedrychowicz H."/>
        </authorList>
    </citation>
    <scope>NUCLEOTIDE SEQUENCE [LARGE SCALE GENOMIC DNA]</scope>
    <source>
        <strain evidence="5 6">DSM 18772</strain>
    </source>
</reference>
<dbReference type="CDD" id="cd06661">
    <property type="entry name" value="GGCT_like"/>
    <property type="match status" value="1"/>
</dbReference>
<name>A0A1M6IG38_9BACT</name>
<sequence length="121" mass="13587">MFEVFVYGSLRQGASNSFRMAGAELLGPGVVSGRLYRVDWYPGIKLSNDRDDASEVIGEVYRIGDSMMAALDEYEGGEYQKKSVQVRKCENCDQAIVWEYLPATEELELIESGDWMDAESP</sequence>
<dbReference type="Pfam" id="PF06094">
    <property type="entry name" value="GGACT"/>
    <property type="match status" value="1"/>
</dbReference>
<dbReference type="Gene3D" id="3.10.490.10">
    <property type="entry name" value="Gamma-glutamyl cyclotransferase-like"/>
    <property type="match status" value="1"/>
</dbReference>
<dbReference type="GO" id="GO:0016740">
    <property type="term" value="F:transferase activity"/>
    <property type="evidence" value="ECO:0007669"/>
    <property type="project" value="UniProtKB-KW"/>
</dbReference>
<dbReference type="AlphaFoldDB" id="A0A1M6IG38"/>
<evidence type="ECO:0000259" key="4">
    <source>
        <dbReference type="Pfam" id="PF06094"/>
    </source>
</evidence>
<proteinExistence type="inferred from homology"/>
<keyword evidence="5" id="KW-0808">Transferase</keyword>
<dbReference type="GO" id="GO:0061929">
    <property type="term" value="F:gamma-glutamylaminecyclotransferase activity"/>
    <property type="evidence" value="ECO:0007669"/>
    <property type="project" value="InterPro"/>
</dbReference>
<comment type="similarity">
    <text evidence="1 3">Belongs to the gamma-glutamylcyclotransferase family.</text>
</comment>
<feature type="active site" description="Proton acceptor" evidence="2">
    <location>
        <position position="75"/>
    </location>
</feature>
<evidence type="ECO:0000313" key="5">
    <source>
        <dbReference type="EMBL" id="SHJ33383.1"/>
    </source>
</evidence>
<keyword evidence="6" id="KW-1185">Reference proteome</keyword>
<dbReference type="EMBL" id="FQYR01000003">
    <property type="protein sequence ID" value="SHJ33383.1"/>
    <property type="molecule type" value="Genomic_DNA"/>
</dbReference>
<dbReference type="InterPro" id="IPR039126">
    <property type="entry name" value="GGACT"/>
</dbReference>
<dbReference type="InterPro" id="IPR036568">
    <property type="entry name" value="GGCT-like_sf"/>
</dbReference>
<dbReference type="Proteomes" id="UP000184510">
    <property type="component" value="Unassembled WGS sequence"/>
</dbReference>
<evidence type="ECO:0000256" key="3">
    <source>
        <dbReference type="RuleBase" id="RU367036"/>
    </source>
</evidence>
<protein>
    <recommendedName>
        <fullName evidence="3">Gamma-glutamylcyclotransferase family protein</fullName>
    </recommendedName>
</protein>
<dbReference type="STRING" id="1123071.SAMN02745181_1796"/>
<organism evidence="5 6">
    <name type="scientific">Rubritalea squalenifaciens DSM 18772</name>
    <dbReference type="NCBI Taxonomy" id="1123071"/>
    <lineage>
        <taxon>Bacteria</taxon>
        <taxon>Pseudomonadati</taxon>
        <taxon>Verrucomicrobiota</taxon>
        <taxon>Verrucomicrobiia</taxon>
        <taxon>Verrucomicrobiales</taxon>
        <taxon>Rubritaleaceae</taxon>
        <taxon>Rubritalea</taxon>
    </lineage>
</organism>
<feature type="domain" description="Gamma-glutamylcyclotransferase AIG2-like" evidence="4">
    <location>
        <begin position="4"/>
        <end position="116"/>
    </location>
</feature>
<dbReference type="RefSeq" id="WP_143183384.1">
    <property type="nucleotide sequence ID" value="NZ_FQYR01000003.1"/>
</dbReference>
<dbReference type="InParanoid" id="A0A1M6IG38"/>
<dbReference type="OrthoDB" id="8538589at2"/>
<evidence type="ECO:0000256" key="2">
    <source>
        <dbReference type="PIRSR" id="PIRSR639126-1"/>
    </source>
</evidence>
<dbReference type="PANTHER" id="PTHR12510:SF4">
    <property type="entry name" value="GAMMA-GLUTAMYLAMINECYCLOTRANSFERASE"/>
    <property type="match status" value="1"/>
</dbReference>
<evidence type="ECO:0000313" key="6">
    <source>
        <dbReference type="Proteomes" id="UP000184510"/>
    </source>
</evidence>
<accession>A0A1M6IG38</accession>
<dbReference type="SUPFAM" id="SSF110857">
    <property type="entry name" value="Gamma-glutamyl cyclotransferase-like"/>
    <property type="match status" value="1"/>
</dbReference>
<gene>
    <name evidence="5" type="ORF">SAMN02745181_1796</name>
</gene>
<dbReference type="PANTHER" id="PTHR12510">
    <property type="entry name" value="TROPONIN C-AKIN-1 PROTEIN"/>
    <property type="match status" value="1"/>
</dbReference>
<dbReference type="GO" id="GO:0005829">
    <property type="term" value="C:cytosol"/>
    <property type="evidence" value="ECO:0007669"/>
    <property type="project" value="TreeGrafter"/>
</dbReference>
<dbReference type="InterPro" id="IPR013024">
    <property type="entry name" value="GGCT-like"/>
</dbReference>
<evidence type="ECO:0000256" key="1">
    <source>
        <dbReference type="ARBA" id="ARBA00008861"/>
    </source>
</evidence>